<dbReference type="InterPro" id="IPR032198">
    <property type="entry name" value="E2F_CC-MB"/>
</dbReference>
<dbReference type="InterPro" id="IPR006612">
    <property type="entry name" value="THAP_Znf"/>
</dbReference>
<dbReference type="Gene3D" id="6.10.250.540">
    <property type="match status" value="1"/>
</dbReference>
<dbReference type="CDD" id="cd14660">
    <property type="entry name" value="E2F_DD"/>
    <property type="match status" value="1"/>
</dbReference>
<dbReference type="Gene3D" id="1.10.10.10">
    <property type="entry name" value="Winged helix-like DNA-binding domain superfamily/Winged helix DNA-binding domain"/>
    <property type="match status" value="1"/>
</dbReference>
<feature type="region of interest" description="Disordered" evidence="10">
    <location>
        <begin position="71"/>
        <end position="166"/>
    </location>
</feature>
<dbReference type="SUPFAM" id="SSF144074">
    <property type="entry name" value="E2F-DP heterodimerization region"/>
    <property type="match status" value="1"/>
</dbReference>
<sequence length="397" mass="44294">MVKCVVQGCPNRKDKGKDTGTTNKRFFSFPQDPGRVKVWLAALRETDRDPSELNEICEDHFLADHITPQGISEDAIPLPPYLDGPLGASESSEGEQEEGGFSVAPIDTDDDVDDDDGDEEVEYEEEEEEEGLIQENGVEDVQKPQTSQESNVEVPKPQTDADAPKEREMGRCDVSLGRLTHLFMRLLSEAPDGVLDLKEAALKLGTRKRRVYDITNVLNGIRLIQKKSTNKVQWVGSTPISSFSTVFRTRLKEEVQSLRTMEEALDNLIKDCAKQLFALTDDKENAQYPYRPVLAYVTHEDLSHIQVFQGQTLITVQAPEETKLDVPMPRVDGINMHLKGTRGTIHVMTCEMDFPGIMLNNANLEKPGRFQSLEESRIHTASLKTDSTSPPGPVQSA</sequence>
<comment type="subcellular location">
    <subcellularLocation>
        <location evidence="9">Nucleus</location>
    </subcellularLocation>
</comment>
<organism evidence="12 13">
    <name type="scientific">Alosa alosa</name>
    <name type="common">allis shad</name>
    <dbReference type="NCBI Taxonomy" id="278164"/>
    <lineage>
        <taxon>Eukaryota</taxon>
        <taxon>Metazoa</taxon>
        <taxon>Chordata</taxon>
        <taxon>Craniata</taxon>
        <taxon>Vertebrata</taxon>
        <taxon>Euteleostomi</taxon>
        <taxon>Actinopterygii</taxon>
        <taxon>Neopterygii</taxon>
        <taxon>Teleostei</taxon>
        <taxon>Clupei</taxon>
        <taxon>Clupeiformes</taxon>
        <taxon>Clupeoidei</taxon>
        <taxon>Clupeidae</taxon>
        <taxon>Alosa</taxon>
    </lineage>
</organism>
<dbReference type="GO" id="GO:0008270">
    <property type="term" value="F:zinc ion binding"/>
    <property type="evidence" value="ECO:0007669"/>
    <property type="project" value="UniProtKB-KW"/>
</dbReference>
<dbReference type="AlphaFoldDB" id="A0AAV6GRI4"/>
<dbReference type="InterPro" id="IPR036390">
    <property type="entry name" value="WH_DNA-bd_sf"/>
</dbReference>
<keyword evidence="4" id="KW-0862">Zinc</keyword>
<evidence type="ECO:0000256" key="7">
    <source>
        <dbReference type="ARBA" id="ARBA00023163"/>
    </source>
</evidence>
<accession>A0AAV6GRI4</accession>
<keyword evidence="3 8" id="KW-0863">Zinc-finger</keyword>
<evidence type="ECO:0000256" key="4">
    <source>
        <dbReference type="ARBA" id="ARBA00022833"/>
    </source>
</evidence>
<dbReference type="GO" id="GO:0000981">
    <property type="term" value="F:DNA-binding transcription factor activity, RNA polymerase II-specific"/>
    <property type="evidence" value="ECO:0007669"/>
    <property type="project" value="TreeGrafter"/>
</dbReference>
<comment type="similarity">
    <text evidence="1 9">Belongs to the E2F/DP family.</text>
</comment>
<dbReference type="SMART" id="SM00980">
    <property type="entry name" value="THAP"/>
    <property type="match status" value="1"/>
</dbReference>
<keyword evidence="13" id="KW-1185">Reference proteome</keyword>
<evidence type="ECO:0000256" key="5">
    <source>
        <dbReference type="ARBA" id="ARBA00023015"/>
    </source>
</evidence>
<dbReference type="Pfam" id="PF16421">
    <property type="entry name" value="E2F_CC-MB"/>
    <property type="match status" value="1"/>
</dbReference>
<feature type="compositionally biased region" description="Acidic residues" evidence="10">
    <location>
        <begin position="107"/>
        <end position="132"/>
    </location>
</feature>
<dbReference type="FunFam" id="1.10.10.10:FF:000008">
    <property type="entry name" value="E2F transcription factor 1"/>
    <property type="match status" value="1"/>
</dbReference>
<dbReference type="Pfam" id="PF02319">
    <property type="entry name" value="WHD_E2F_TDP"/>
    <property type="match status" value="1"/>
</dbReference>
<evidence type="ECO:0000313" key="12">
    <source>
        <dbReference type="EMBL" id="KAG5277304.1"/>
    </source>
</evidence>
<evidence type="ECO:0000256" key="1">
    <source>
        <dbReference type="ARBA" id="ARBA00010940"/>
    </source>
</evidence>
<evidence type="ECO:0000256" key="10">
    <source>
        <dbReference type="SAM" id="MobiDB-lite"/>
    </source>
</evidence>
<dbReference type="PROSITE" id="PS50950">
    <property type="entry name" value="ZF_THAP"/>
    <property type="match status" value="1"/>
</dbReference>
<dbReference type="SMART" id="SM01372">
    <property type="entry name" value="E2F_TDP"/>
    <property type="match status" value="1"/>
</dbReference>
<evidence type="ECO:0000313" key="13">
    <source>
        <dbReference type="Proteomes" id="UP000823561"/>
    </source>
</evidence>
<dbReference type="GO" id="GO:0090575">
    <property type="term" value="C:RNA polymerase II transcription regulator complex"/>
    <property type="evidence" value="ECO:0007669"/>
    <property type="project" value="TreeGrafter"/>
</dbReference>
<proteinExistence type="inferred from homology"/>
<dbReference type="InterPro" id="IPR003316">
    <property type="entry name" value="E2F_WHTH_DNA-bd_dom"/>
</dbReference>
<dbReference type="PANTHER" id="PTHR12081:SF19">
    <property type="entry name" value="TRANSCRIPTION FACTOR E2F6"/>
    <property type="match status" value="1"/>
</dbReference>
<comment type="caution">
    <text evidence="12">The sequence shown here is derived from an EMBL/GenBank/DDBJ whole genome shotgun (WGS) entry which is preliminary data.</text>
</comment>
<dbReference type="InterPro" id="IPR015633">
    <property type="entry name" value="E2F"/>
</dbReference>
<evidence type="ECO:0000256" key="6">
    <source>
        <dbReference type="ARBA" id="ARBA00023125"/>
    </source>
</evidence>
<keyword evidence="5 9" id="KW-0805">Transcription regulation</keyword>
<dbReference type="InterPro" id="IPR036388">
    <property type="entry name" value="WH-like_DNA-bd_sf"/>
</dbReference>
<dbReference type="SUPFAM" id="SSF46785">
    <property type="entry name" value="Winged helix' DNA-binding domain"/>
    <property type="match status" value="1"/>
</dbReference>
<feature type="domain" description="THAP-type" evidence="11">
    <location>
        <begin position="1"/>
        <end position="80"/>
    </location>
</feature>
<evidence type="ECO:0000256" key="9">
    <source>
        <dbReference type="RuleBase" id="RU003796"/>
    </source>
</evidence>
<keyword evidence="2" id="KW-0479">Metal-binding</keyword>
<protein>
    <recommendedName>
        <fullName evidence="11">THAP-type domain-containing protein</fullName>
    </recommendedName>
</protein>
<dbReference type="Proteomes" id="UP000823561">
    <property type="component" value="Chromosome 8"/>
</dbReference>
<dbReference type="GO" id="GO:0046983">
    <property type="term" value="F:protein dimerization activity"/>
    <property type="evidence" value="ECO:0007669"/>
    <property type="project" value="InterPro"/>
</dbReference>
<evidence type="ECO:0000256" key="2">
    <source>
        <dbReference type="ARBA" id="ARBA00022723"/>
    </source>
</evidence>
<dbReference type="InterPro" id="IPR037241">
    <property type="entry name" value="E2F-DP_heterodim"/>
</dbReference>
<dbReference type="EMBL" id="JADWDJ010000008">
    <property type="protein sequence ID" value="KAG5277304.1"/>
    <property type="molecule type" value="Genomic_DNA"/>
</dbReference>
<dbReference type="GO" id="GO:0000978">
    <property type="term" value="F:RNA polymerase II cis-regulatory region sequence-specific DNA binding"/>
    <property type="evidence" value="ECO:0007669"/>
    <property type="project" value="InterPro"/>
</dbReference>
<dbReference type="SUPFAM" id="SSF57716">
    <property type="entry name" value="Glucocorticoid receptor-like (DNA-binding domain)"/>
    <property type="match status" value="1"/>
</dbReference>
<evidence type="ECO:0000259" key="11">
    <source>
        <dbReference type="PROSITE" id="PS50950"/>
    </source>
</evidence>
<reference evidence="12" key="1">
    <citation type="submission" date="2020-10" db="EMBL/GenBank/DDBJ databases">
        <title>Chromosome-scale genome assembly of the Allis shad, Alosa alosa.</title>
        <authorList>
            <person name="Margot Z."/>
            <person name="Christophe K."/>
            <person name="Cabau C."/>
            <person name="Louis A."/>
            <person name="Berthelot C."/>
            <person name="Parey E."/>
            <person name="Roest Crollius H."/>
            <person name="Montfort J."/>
            <person name="Robinson-Rechavi M."/>
            <person name="Bucao C."/>
            <person name="Bouchez O."/>
            <person name="Gislard M."/>
            <person name="Lluch J."/>
            <person name="Milhes M."/>
            <person name="Lampietro C."/>
            <person name="Lopez Roques C."/>
            <person name="Donnadieu C."/>
            <person name="Braasch I."/>
            <person name="Desvignes T."/>
            <person name="Postlethwait J."/>
            <person name="Bobe J."/>
            <person name="Guiguen Y."/>
        </authorList>
    </citation>
    <scope>NUCLEOTIDE SEQUENCE</scope>
    <source>
        <strain evidence="12">M-15738</strain>
        <tissue evidence="12">Blood</tissue>
    </source>
</reference>
<dbReference type="PANTHER" id="PTHR12081">
    <property type="entry name" value="TRANSCRIPTION FACTOR E2F"/>
    <property type="match status" value="1"/>
</dbReference>
<name>A0AAV6GRI4_9TELE</name>
<keyword evidence="7 9" id="KW-0804">Transcription</keyword>
<keyword evidence="6 8" id="KW-0238">DNA-binding</keyword>
<evidence type="ECO:0000256" key="8">
    <source>
        <dbReference type="PROSITE-ProRule" id="PRU00309"/>
    </source>
</evidence>
<gene>
    <name evidence="12" type="ORF">AALO_G00116000</name>
</gene>
<dbReference type="Pfam" id="PF05485">
    <property type="entry name" value="THAP"/>
    <property type="match status" value="1"/>
</dbReference>
<evidence type="ECO:0000256" key="3">
    <source>
        <dbReference type="ARBA" id="ARBA00022771"/>
    </source>
</evidence>
<keyword evidence="9" id="KW-0539">Nucleus</keyword>